<dbReference type="Pfam" id="PF05257">
    <property type="entry name" value="CHAP"/>
    <property type="match status" value="1"/>
</dbReference>
<feature type="transmembrane region" description="Helical" evidence="2">
    <location>
        <begin position="199"/>
        <end position="216"/>
    </location>
</feature>
<dbReference type="Proteomes" id="UP001589647">
    <property type="component" value="Unassembled WGS sequence"/>
</dbReference>
<feature type="region of interest" description="Disordered" evidence="1">
    <location>
        <begin position="225"/>
        <end position="369"/>
    </location>
</feature>
<feature type="compositionally biased region" description="Low complexity" evidence="1">
    <location>
        <begin position="303"/>
        <end position="358"/>
    </location>
</feature>
<feature type="compositionally biased region" description="Pro residues" evidence="1">
    <location>
        <begin position="271"/>
        <end position="281"/>
    </location>
</feature>
<keyword evidence="2" id="KW-0812">Transmembrane</keyword>
<evidence type="ECO:0000256" key="1">
    <source>
        <dbReference type="SAM" id="MobiDB-lite"/>
    </source>
</evidence>
<proteinExistence type="predicted"/>
<dbReference type="Gene3D" id="3.90.1720.10">
    <property type="entry name" value="endopeptidase domain like (from Nostoc punctiforme)"/>
    <property type="match status" value="1"/>
</dbReference>
<sequence length="369" mass="39652">MSVFRGGVTLDPIADALLKQVRQELGYKEKSGQTTKFGHWYADRVQDTQYRDAPWCDMFIAWAADKADIGSYVGQFAWTPSHAAWFIKQNAWAQRPEPGALVFFDWSGGKSYKGIDHVGIVERVEGKKLHTIEANVDRVWLKRKVRDTDKVVGYGLPRLVKAGADQAAEIRTTEQPFVPAPRTDVGRNSPLDVLGTPPALLAAMVLVTVVLSLRLTGRRRGTHRRFTWPRPWNAPTPDPERSERAGASGRSDGSERFEAVRVRVGAAPAKSTPPSPPQTPPRPRRAAARPAEAPQPVTPSRTSKAAPSGGAGPRAGKATSSAAQAAFGGTGSPDAIAAQPAAGGRARVPAGAGRPTPGSTRRNPYTPKP</sequence>
<keyword evidence="2" id="KW-0472">Membrane</keyword>
<name>A0ABV5II43_9ACTN</name>
<dbReference type="InterPro" id="IPR038765">
    <property type="entry name" value="Papain-like_cys_pep_sf"/>
</dbReference>
<dbReference type="EMBL" id="JBHMEI010000016">
    <property type="protein sequence ID" value="MFB9204216.1"/>
    <property type="molecule type" value="Genomic_DNA"/>
</dbReference>
<feature type="domain" description="Peptidase C51" evidence="3">
    <location>
        <begin position="50"/>
        <end position="135"/>
    </location>
</feature>
<dbReference type="InterPro" id="IPR007921">
    <property type="entry name" value="CHAP_dom"/>
</dbReference>
<comment type="caution">
    <text evidence="4">The sequence shown here is derived from an EMBL/GenBank/DDBJ whole genome shotgun (WGS) entry which is preliminary data.</text>
</comment>
<protein>
    <submittedName>
        <fullName evidence="4">CHAP domain-containing protein</fullName>
    </submittedName>
</protein>
<dbReference type="RefSeq" id="WP_189648986.1">
    <property type="nucleotide sequence ID" value="NZ_BMRC01000008.1"/>
</dbReference>
<dbReference type="SUPFAM" id="SSF54001">
    <property type="entry name" value="Cysteine proteinases"/>
    <property type="match status" value="1"/>
</dbReference>
<evidence type="ECO:0000259" key="3">
    <source>
        <dbReference type="Pfam" id="PF05257"/>
    </source>
</evidence>
<keyword evidence="5" id="KW-1185">Reference proteome</keyword>
<organism evidence="4 5">
    <name type="scientific">Nonomuraea spiralis</name>
    <dbReference type="NCBI Taxonomy" id="46182"/>
    <lineage>
        <taxon>Bacteria</taxon>
        <taxon>Bacillati</taxon>
        <taxon>Actinomycetota</taxon>
        <taxon>Actinomycetes</taxon>
        <taxon>Streptosporangiales</taxon>
        <taxon>Streptosporangiaceae</taxon>
        <taxon>Nonomuraea</taxon>
    </lineage>
</organism>
<keyword evidence="2" id="KW-1133">Transmembrane helix</keyword>
<evidence type="ECO:0000313" key="4">
    <source>
        <dbReference type="EMBL" id="MFB9204216.1"/>
    </source>
</evidence>
<evidence type="ECO:0000256" key="2">
    <source>
        <dbReference type="SAM" id="Phobius"/>
    </source>
</evidence>
<gene>
    <name evidence="4" type="ORF">ACFFV7_23690</name>
</gene>
<feature type="compositionally biased region" description="Basic and acidic residues" evidence="1">
    <location>
        <begin position="252"/>
        <end position="261"/>
    </location>
</feature>
<reference evidence="4 5" key="1">
    <citation type="submission" date="2024-09" db="EMBL/GenBank/DDBJ databases">
        <authorList>
            <person name="Sun Q."/>
            <person name="Mori K."/>
        </authorList>
    </citation>
    <scope>NUCLEOTIDE SEQUENCE [LARGE SCALE GENOMIC DNA]</scope>
    <source>
        <strain evidence="4 5">CCM 3426</strain>
    </source>
</reference>
<accession>A0ABV5II43</accession>
<evidence type="ECO:0000313" key="5">
    <source>
        <dbReference type="Proteomes" id="UP001589647"/>
    </source>
</evidence>